<sequence>MVRHRIAPLSLAVTLAALSHQASAVTVYETADDLFSIGGRIANRSVWENGESYRNVNAGSRINLVYQHRFADGWTGIARTEWGFDPFFIEGEDNHSKRLLFGGFQHADYGSITIGKQLAPWTDMVASWTDQFWVSGASATASYNGREGDGGIEGMARADNSIYYKNSWDDLTLGLMYQTRDDSTHSGGRAQFDETGAFDGFSDPSGYKRKYTTQAALEWAATDEVAFSAAYTHSAIDDQESGESNATNVNAWLGGARWTPGNWYFAVTGGQYRNIINGSNLGNGEERFSPSARGYEAVAVYSFENPFAYTDTIQVYGGQNRLWEKDSSARLSYYTIGAAWFYDDWIVALEQLLDDSKNDSGRSRSNNSTQLLVRFNY</sequence>
<protein>
    <submittedName>
        <fullName evidence="5">Putative porin</fullName>
    </submittedName>
</protein>
<evidence type="ECO:0000256" key="1">
    <source>
        <dbReference type="ARBA" id="ARBA00004571"/>
    </source>
</evidence>
<proteinExistence type="predicted"/>
<dbReference type="Pfam" id="PF00267">
    <property type="entry name" value="Porin_1"/>
    <property type="match status" value="1"/>
</dbReference>
<dbReference type="EMBL" id="QRDJ01000008">
    <property type="protein sequence ID" value="REC94020.1"/>
    <property type="molecule type" value="Genomic_DNA"/>
</dbReference>
<dbReference type="Gene3D" id="2.40.160.10">
    <property type="entry name" value="Porin"/>
    <property type="match status" value="1"/>
</dbReference>
<accession>A0A3D9DTB1</accession>
<evidence type="ECO:0000256" key="3">
    <source>
        <dbReference type="ARBA" id="ARBA00023136"/>
    </source>
</evidence>
<dbReference type="SUPFAM" id="SSF56935">
    <property type="entry name" value="Porins"/>
    <property type="match status" value="1"/>
</dbReference>
<evidence type="ECO:0000256" key="4">
    <source>
        <dbReference type="SAM" id="SignalP"/>
    </source>
</evidence>
<comment type="caution">
    <text evidence="5">The sequence shown here is derived from an EMBL/GenBank/DDBJ whole genome shotgun (WGS) entry which is preliminary data.</text>
</comment>
<keyword evidence="2 4" id="KW-0732">Signal</keyword>
<feature type="chain" id="PRO_5017689494" evidence="4">
    <location>
        <begin position="25"/>
        <end position="377"/>
    </location>
</feature>
<reference evidence="5 6" key="1">
    <citation type="submission" date="2018-07" db="EMBL/GenBank/DDBJ databases">
        <title>Genomic Encyclopedia of Type Strains, Phase IV (KMG-IV): sequencing the most valuable type-strain genomes for metagenomic binning, comparative biology and taxonomic classification.</title>
        <authorList>
            <person name="Goeker M."/>
        </authorList>
    </citation>
    <scope>NUCLEOTIDE SEQUENCE [LARGE SCALE GENOMIC DNA]</scope>
    <source>
        <strain evidence="5 6">DSM 14324</strain>
    </source>
</reference>
<comment type="subcellular location">
    <subcellularLocation>
        <location evidence="1">Cell outer membrane</location>
        <topology evidence="1">Multi-pass membrane protein</topology>
    </subcellularLocation>
</comment>
<dbReference type="GO" id="GO:0034220">
    <property type="term" value="P:monoatomic ion transmembrane transport"/>
    <property type="evidence" value="ECO:0007669"/>
    <property type="project" value="InterPro"/>
</dbReference>
<organism evidence="5 6">
    <name type="scientific">Kushneria indalinina DSM 14324</name>
    <dbReference type="NCBI Taxonomy" id="1122140"/>
    <lineage>
        <taxon>Bacteria</taxon>
        <taxon>Pseudomonadati</taxon>
        <taxon>Pseudomonadota</taxon>
        <taxon>Gammaproteobacteria</taxon>
        <taxon>Oceanospirillales</taxon>
        <taxon>Halomonadaceae</taxon>
        <taxon>Kushneria</taxon>
    </lineage>
</organism>
<dbReference type="InterPro" id="IPR050298">
    <property type="entry name" value="Gram-neg_bact_OMP"/>
</dbReference>
<dbReference type="CDD" id="cd00342">
    <property type="entry name" value="gram_neg_porins"/>
    <property type="match status" value="1"/>
</dbReference>
<keyword evidence="3" id="KW-0472">Membrane</keyword>
<evidence type="ECO:0000313" key="6">
    <source>
        <dbReference type="Proteomes" id="UP000256334"/>
    </source>
</evidence>
<dbReference type="InterPro" id="IPR023614">
    <property type="entry name" value="Porin_dom_sf"/>
</dbReference>
<dbReference type="InterPro" id="IPR001702">
    <property type="entry name" value="Porin_Gram-ve"/>
</dbReference>
<dbReference type="InterPro" id="IPR033900">
    <property type="entry name" value="Gram_neg_porin_domain"/>
</dbReference>
<dbReference type="PANTHER" id="PTHR34501">
    <property type="entry name" value="PROTEIN YDDL-RELATED"/>
    <property type="match status" value="1"/>
</dbReference>
<dbReference type="PANTHER" id="PTHR34501:SF2">
    <property type="entry name" value="OUTER MEMBRANE PORIN F-RELATED"/>
    <property type="match status" value="1"/>
</dbReference>
<feature type="signal peptide" evidence="4">
    <location>
        <begin position="1"/>
        <end position="24"/>
    </location>
</feature>
<gene>
    <name evidence="5" type="ORF">C8D72_2386</name>
</gene>
<dbReference type="AlphaFoldDB" id="A0A3D9DTB1"/>
<dbReference type="RefSeq" id="WP_115854641.1">
    <property type="nucleotide sequence ID" value="NZ_QRDJ01000008.1"/>
</dbReference>
<name>A0A3D9DTB1_9GAMM</name>
<dbReference type="GO" id="GO:0009279">
    <property type="term" value="C:cell outer membrane"/>
    <property type="evidence" value="ECO:0007669"/>
    <property type="project" value="UniProtKB-SubCell"/>
</dbReference>
<evidence type="ECO:0000256" key="2">
    <source>
        <dbReference type="ARBA" id="ARBA00022729"/>
    </source>
</evidence>
<keyword evidence="6" id="KW-1185">Reference proteome</keyword>
<dbReference type="OrthoDB" id="784582at2"/>
<dbReference type="GO" id="GO:0015288">
    <property type="term" value="F:porin activity"/>
    <property type="evidence" value="ECO:0007669"/>
    <property type="project" value="InterPro"/>
</dbReference>
<evidence type="ECO:0000313" key="5">
    <source>
        <dbReference type="EMBL" id="REC94020.1"/>
    </source>
</evidence>
<dbReference type="Proteomes" id="UP000256334">
    <property type="component" value="Unassembled WGS sequence"/>
</dbReference>